<dbReference type="AlphaFoldDB" id="A0A0W8FK96"/>
<dbReference type="EMBL" id="LNQE01001078">
    <property type="protein sequence ID" value="KUG21289.1"/>
    <property type="molecule type" value="Genomic_DNA"/>
</dbReference>
<dbReference type="Gene3D" id="2.60.40.10">
    <property type="entry name" value="Immunoglobulins"/>
    <property type="match status" value="1"/>
</dbReference>
<sequence>MTVTPESVAPDSGRYSADITVVVKSCRGNAVEGITIESDGSETRGTVTAGKTDGSGIAHLTYTLDVSRGRTAGEDSFQVVVVGRGQRKAYAPVTIGIEGIMLDATVAKPRISPREATDITVSLYSVDTNGARSPLAGRTLLLEKAMLSSDARVIPMGETDSRGQPVTDANGQVHLKFIAGGEERMEKLRILHQDVGRGYLDAIEAFVVIEVKKDEYRVTIAWDERGTGTYHYTQTGAVDEQVESTYSFGFDSRTTWDKYSGQEATTASLRYAEQGTSDYTGLMATESEYRPTVFGTEFLRWTTQGQGALKSAPSINLVVDERLGTLFVALNPVPVPVTTTGSSDISCDITFAGISGTTHYEVADDWNRAISALGSRPAPITFGDLSRYPLTDYFRDPNVTGLLEKTGSETYARRWHYEDRVDYSWRPFGDFFDITVEVNGEFARDATIRAVKL</sequence>
<accession>A0A0W8FK96</accession>
<comment type="caution">
    <text evidence="1">The sequence shown here is derived from an EMBL/GenBank/DDBJ whole genome shotgun (WGS) entry which is preliminary data.</text>
</comment>
<gene>
    <name evidence="1" type="ORF">ASZ90_008966</name>
</gene>
<protein>
    <submittedName>
        <fullName evidence="1">Uncharacterized protein</fullName>
    </submittedName>
</protein>
<proteinExistence type="predicted"/>
<dbReference type="InterPro" id="IPR013783">
    <property type="entry name" value="Ig-like_fold"/>
</dbReference>
<reference evidence="1" key="1">
    <citation type="journal article" date="2015" name="Proc. Natl. Acad. Sci. U.S.A.">
        <title>Networks of energetic and metabolic interactions define dynamics in microbial communities.</title>
        <authorList>
            <person name="Embree M."/>
            <person name="Liu J.K."/>
            <person name="Al-Bassam M.M."/>
            <person name="Zengler K."/>
        </authorList>
    </citation>
    <scope>NUCLEOTIDE SEQUENCE</scope>
</reference>
<organism evidence="1">
    <name type="scientific">hydrocarbon metagenome</name>
    <dbReference type="NCBI Taxonomy" id="938273"/>
    <lineage>
        <taxon>unclassified sequences</taxon>
        <taxon>metagenomes</taxon>
        <taxon>ecological metagenomes</taxon>
    </lineage>
</organism>
<name>A0A0W8FK96_9ZZZZ</name>
<evidence type="ECO:0000313" key="1">
    <source>
        <dbReference type="EMBL" id="KUG21289.1"/>
    </source>
</evidence>